<gene>
    <name evidence="2" type="primary">LOC100284208</name>
</gene>
<feature type="compositionally biased region" description="Basic residues" evidence="1">
    <location>
        <begin position="1"/>
        <end position="11"/>
    </location>
</feature>
<accession>A0A804MT65</accession>
<dbReference type="AlphaFoldDB" id="A0A804MT65"/>
<feature type="region of interest" description="Disordered" evidence="1">
    <location>
        <begin position="1"/>
        <end position="28"/>
    </location>
</feature>
<dbReference type="EnsemblPlants" id="Zm00001eb109690_T001">
    <property type="protein sequence ID" value="Zm00001eb109690_P001"/>
    <property type="gene ID" value="Zm00001eb109690"/>
</dbReference>
<evidence type="ECO:0000256" key="1">
    <source>
        <dbReference type="SAM" id="MobiDB-lite"/>
    </source>
</evidence>
<reference evidence="3" key="1">
    <citation type="submission" date="2015-12" db="EMBL/GenBank/DDBJ databases">
        <title>Update maize B73 reference genome by single molecule sequencing technologies.</title>
        <authorList>
            <consortium name="Maize Genome Sequencing Project"/>
            <person name="Ware D."/>
        </authorList>
    </citation>
    <scope>NUCLEOTIDE SEQUENCE [LARGE SCALE GENOMIC DNA]</scope>
    <source>
        <strain evidence="3">cv. B73</strain>
    </source>
</reference>
<reference evidence="2" key="2">
    <citation type="submission" date="2019-07" db="EMBL/GenBank/DDBJ databases">
        <authorList>
            <person name="Seetharam A."/>
            <person name="Woodhouse M."/>
            <person name="Cannon E."/>
        </authorList>
    </citation>
    <scope>NUCLEOTIDE SEQUENCE [LARGE SCALE GENOMIC DNA]</scope>
    <source>
        <strain evidence="2">cv. B73</strain>
    </source>
</reference>
<reference evidence="2" key="3">
    <citation type="submission" date="2021-05" db="UniProtKB">
        <authorList>
            <consortium name="EnsemblPlants"/>
        </authorList>
    </citation>
    <scope>IDENTIFICATION</scope>
    <source>
        <strain evidence="2">cv. B73</strain>
    </source>
</reference>
<feature type="compositionally biased region" description="Low complexity" evidence="1">
    <location>
        <begin position="12"/>
        <end position="28"/>
    </location>
</feature>
<dbReference type="Proteomes" id="UP000007305">
    <property type="component" value="Chromosome 2"/>
</dbReference>
<keyword evidence="3" id="KW-1185">Reference proteome</keyword>
<evidence type="ECO:0000313" key="3">
    <source>
        <dbReference type="Proteomes" id="UP000007305"/>
    </source>
</evidence>
<sequence>MKRGWAMRRSRPVSVPSCAPASDAASSRPTTRIISLMDPSRSWAARWLRIGSFLGAIHLLSRRSFQKSIKGFVKTTTCSMCRPSVSKYQDGNDGVLVLKQYR</sequence>
<dbReference type="OrthoDB" id="248751at2759"/>
<proteinExistence type="predicted"/>
<dbReference type="Gramene" id="Zm00001eb109690_T001">
    <property type="protein sequence ID" value="Zm00001eb109690_P001"/>
    <property type="gene ID" value="Zm00001eb109690"/>
</dbReference>
<name>A0A804MT65_MAIZE</name>
<evidence type="ECO:0000313" key="2">
    <source>
        <dbReference type="EnsemblPlants" id="Zm00001eb109690_P001"/>
    </source>
</evidence>
<organism evidence="2 3">
    <name type="scientific">Zea mays</name>
    <name type="common">Maize</name>
    <dbReference type="NCBI Taxonomy" id="4577"/>
    <lineage>
        <taxon>Eukaryota</taxon>
        <taxon>Viridiplantae</taxon>
        <taxon>Streptophyta</taxon>
        <taxon>Embryophyta</taxon>
        <taxon>Tracheophyta</taxon>
        <taxon>Spermatophyta</taxon>
        <taxon>Magnoliopsida</taxon>
        <taxon>Liliopsida</taxon>
        <taxon>Poales</taxon>
        <taxon>Poaceae</taxon>
        <taxon>PACMAD clade</taxon>
        <taxon>Panicoideae</taxon>
        <taxon>Andropogonodae</taxon>
        <taxon>Andropogoneae</taxon>
        <taxon>Tripsacinae</taxon>
        <taxon>Zea</taxon>
    </lineage>
</organism>
<protein>
    <submittedName>
        <fullName evidence="2">Uncharacterized protein</fullName>
    </submittedName>
</protein>